<dbReference type="AlphaFoldDB" id="A0A0L6VFM4"/>
<proteinExistence type="predicted"/>
<organism evidence="1 2">
    <name type="scientific">Puccinia sorghi</name>
    <dbReference type="NCBI Taxonomy" id="27349"/>
    <lineage>
        <taxon>Eukaryota</taxon>
        <taxon>Fungi</taxon>
        <taxon>Dikarya</taxon>
        <taxon>Basidiomycota</taxon>
        <taxon>Pucciniomycotina</taxon>
        <taxon>Pucciniomycetes</taxon>
        <taxon>Pucciniales</taxon>
        <taxon>Pucciniaceae</taxon>
        <taxon>Puccinia</taxon>
    </lineage>
</organism>
<dbReference type="Proteomes" id="UP000037035">
    <property type="component" value="Unassembled WGS sequence"/>
</dbReference>
<comment type="caution">
    <text evidence="1">The sequence shown here is derived from an EMBL/GenBank/DDBJ whole genome shotgun (WGS) entry which is preliminary data.</text>
</comment>
<accession>A0A0L6VFM4</accession>
<protein>
    <submittedName>
        <fullName evidence="1">Uncharacterized protein</fullName>
    </submittedName>
</protein>
<name>A0A0L6VFM4_9BASI</name>
<reference evidence="1 2" key="1">
    <citation type="submission" date="2015-08" db="EMBL/GenBank/DDBJ databases">
        <title>Next Generation Sequencing and Analysis of the Genome of Puccinia sorghi L Schw, the Causal Agent of Maize Common Rust.</title>
        <authorList>
            <person name="Rochi L."/>
            <person name="Burguener G."/>
            <person name="Darino M."/>
            <person name="Turjanski A."/>
            <person name="Kreff E."/>
            <person name="Dieguez M.J."/>
            <person name="Sacco F."/>
        </authorList>
    </citation>
    <scope>NUCLEOTIDE SEQUENCE [LARGE SCALE GENOMIC DNA]</scope>
    <source>
        <strain evidence="1 2">RO10H11247</strain>
    </source>
</reference>
<dbReference type="VEuPathDB" id="FungiDB:VP01_1698g1"/>
<dbReference type="EMBL" id="LAVV01006501">
    <property type="protein sequence ID" value="KNZ59596.1"/>
    <property type="molecule type" value="Genomic_DNA"/>
</dbReference>
<gene>
    <name evidence="1" type="ORF">VP01_1698g1</name>
</gene>
<evidence type="ECO:0000313" key="1">
    <source>
        <dbReference type="EMBL" id="KNZ59596.1"/>
    </source>
</evidence>
<sequence>MELLVKWKTVMQEFCQIQQFQSQTSRLLLQNEHGAGSIQPKRKILVEVYSTIYGMDLTRMMIIGLYIGKSKPNRLVAHLKEGQKKYGGVTHINWLPDLHGRALVVVKKMDNPFSGTTNERGEYEVLDPANFLAVCAYRHLPAWNFKHHQPLFVLQAIPCKLFCHSSYVLMYNKQLSLLLSLAIVA</sequence>
<evidence type="ECO:0000313" key="2">
    <source>
        <dbReference type="Proteomes" id="UP000037035"/>
    </source>
</evidence>
<keyword evidence="2" id="KW-1185">Reference proteome</keyword>